<protein>
    <submittedName>
        <fullName evidence="1">Uncharacterized protein</fullName>
    </submittedName>
</protein>
<dbReference type="AlphaFoldDB" id="A8RX91"/>
<proteinExistence type="predicted"/>
<dbReference type="PaxDb" id="411902-CLOBOL_04824"/>
<reference evidence="1 2" key="2">
    <citation type="submission" date="2007-09" db="EMBL/GenBank/DDBJ databases">
        <title>Draft genome sequence of Clostridium bolteae (ATCC BAA-613).</title>
        <authorList>
            <person name="Sudarsanam P."/>
            <person name="Ley R."/>
            <person name="Guruge J."/>
            <person name="Turnbaugh P.J."/>
            <person name="Mahowald M."/>
            <person name="Liep D."/>
            <person name="Gordon J."/>
        </authorList>
    </citation>
    <scope>NUCLEOTIDE SEQUENCE [LARGE SCALE GENOMIC DNA]</scope>
    <source>
        <strain evidence="2">ATCC BAA-613 / DSM 15670 / CCUG 46953 / JCM 12243 / WAL 16351</strain>
    </source>
</reference>
<dbReference type="HOGENOM" id="CLU_3231704_0_0_9"/>
<evidence type="ECO:0000313" key="1">
    <source>
        <dbReference type="EMBL" id="EDP14844.1"/>
    </source>
</evidence>
<dbReference type="EMBL" id="ABCC02000038">
    <property type="protein sequence ID" value="EDP14844.1"/>
    <property type="molecule type" value="Genomic_DNA"/>
</dbReference>
<sequence length="43" mass="5312">MPMERKAAKAAMMSDFFAIEYPSLWFRKIDCRYTCYYYYCTVF</sequence>
<comment type="caution">
    <text evidence="1">The sequence shown here is derived from an EMBL/GenBank/DDBJ whole genome shotgun (WGS) entry which is preliminary data.</text>
</comment>
<gene>
    <name evidence="1" type="ORF">CLOBOL_04824</name>
</gene>
<organism evidence="1 2">
    <name type="scientific">Enterocloster bolteae (strain ATCC BAA-613 / DSM 15670 / CCUG 46953 / JCM 12243 / WAL 16351)</name>
    <name type="common">Clostridium bolteae</name>
    <dbReference type="NCBI Taxonomy" id="411902"/>
    <lineage>
        <taxon>Bacteria</taxon>
        <taxon>Bacillati</taxon>
        <taxon>Bacillota</taxon>
        <taxon>Clostridia</taxon>
        <taxon>Lachnospirales</taxon>
        <taxon>Lachnospiraceae</taxon>
        <taxon>Enterocloster</taxon>
    </lineage>
</organism>
<dbReference type="Proteomes" id="UP000005396">
    <property type="component" value="Unassembled WGS sequence"/>
</dbReference>
<accession>A8RX91</accession>
<reference evidence="1 2" key="1">
    <citation type="submission" date="2007-08" db="EMBL/GenBank/DDBJ databases">
        <authorList>
            <person name="Fulton L."/>
            <person name="Clifton S."/>
            <person name="Fulton B."/>
            <person name="Xu J."/>
            <person name="Minx P."/>
            <person name="Pepin K.H."/>
            <person name="Johnson M."/>
            <person name="Thiruvilangam P."/>
            <person name="Bhonagiri V."/>
            <person name="Nash W.E."/>
            <person name="Mardis E.R."/>
            <person name="Wilson R.K."/>
        </authorList>
    </citation>
    <scope>NUCLEOTIDE SEQUENCE [LARGE SCALE GENOMIC DNA]</scope>
    <source>
        <strain evidence="2">ATCC BAA-613 / DSM 15670 / CCUG 46953 / JCM 12243 / WAL 16351</strain>
    </source>
</reference>
<evidence type="ECO:0000313" key="2">
    <source>
        <dbReference type="Proteomes" id="UP000005396"/>
    </source>
</evidence>
<name>A8RX91_ENTBW</name>